<dbReference type="Proteomes" id="UP000244248">
    <property type="component" value="Unassembled WGS sequence"/>
</dbReference>
<proteinExistence type="predicted"/>
<keyword evidence="5" id="KW-1185">Reference proteome</keyword>
<dbReference type="RefSeq" id="WP_107938738.1">
    <property type="nucleotide sequence ID" value="NZ_QANS01000001.1"/>
</dbReference>
<keyword evidence="2" id="KW-0812">Transmembrane</keyword>
<dbReference type="Pfam" id="PF05707">
    <property type="entry name" value="Zot"/>
    <property type="match status" value="1"/>
</dbReference>
<name>A0A2T5MKC6_9GAMM</name>
<comment type="caution">
    <text evidence="4">The sequence shown here is derived from an EMBL/GenBank/DDBJ whole genome shotgun (WGS) entry which is preliminary data.</text>
</comment>
<reference evidence="4 5" key="1">
    <citation type="submission" date="2018-04" db="EMBL/GenBank/DDBJ databases">
        <title>Novel species isolated from glacier.</title>
        <authorList>
            <person name="Liu Q."/>
            <person name="Xin Y.-H."/>
        </authorList>
    </citation>
    <scope>NUCLEOTIDE SEQUENCE [LARGE SCALE GENOMIC DNA]</scope>
    <source>
        <strain evidence="4 5">GT1R17</strain>
    </source>
</reference>
<keyword evidence="2" id="KW-0472">Membrane</keyword>
<feature type="compositionally biased region" description="Polar residues" evidence="1">
    <location>
        <begin position="340"/>
        <end position="364"/>
    </location>
</feature>
<dbReference type="InterPro" id="IPR008900">
    <property type="entry name" value="Zot_N"/>
</dbReference>
<feature type="domain" description="Zona occludens toxin N-terminal" evidence="3">
    <location>
        <begin position="6"/>
        <end position="193"/>
    </location>
</feature>
<evidence type="ECO:0000313" key="5">
    <source>
        <dbReference type="Proteomes" id="UP000244248"/>
    </source>
</evidence>
<organism evidence="4 5">
    <name type="scientific">Stenotrophobium rhamnosiphilum</name>
    <dbReference type="NCBI Taxonomy" id="2029166"/>
    <lineage>
        <taxon>Bacteria</taxon>
        <taxon>Pseudomonadati</taxon>
        <taxon>Pseudomonadota</taxon>
        <taxon>Gammaproteobacteria</taxon>
        <taxon>Nevskiales</taxon>
        <taxon>Nevskiaceae</taxon>
        <taxon>Stenotrophobium</taxon>
    </lineage>
</organism>
<dbReference type="OrthoDB" id="8809170at2"/>
<feature type="transmembrane region" description="Helical" evidence="2">
    <location>
        <begin position="206"/>
        <end position="226"/>
    </location>
</feature>
<gene>
    <name evidence="4" type="ORF">CJD38_02675</name>
</gene>
<dbReference type="InterPro" id="IPR027417">
    <property type="entry name" value="P-loop_NTPase"/>
</dbReference>
<protein>
    <recommendedName>
        <fullName evidence="3">Zona occludens toxin N-terminal domain-containing protein</fullName>
    </recommendedName>
</protein>
<sequence>MASAVINLVTGINGAGKTLWLLQHIEEMRKREGRKVYYFAINGIKEKGVLTEWEELQPYDRKNPELARLNDPMALWSLPQGAIILVDEAHKTFPNRKQGSQVPPWVEPFAEARHDGFTFFFVTQVGGDLDIFIRGRVGSHWHFERSWGMERSNMLQWEKYKNPNNDRERKDAKIEAFKFPKEVYDWYISSDDHQVKKTIPWGKLKWIVIYIGLAVICIVFAIHKMWNGVSKDEPKADVEKASETAQSVPTKRVALNATIDGPEWASKLKERIKGQPASAKMYDDTFKASTFPKISGCSEVIWDNVYRCTCNTQQGTTITTMSLEQCTFYVKNGWFDPSKPNGNDNDNLPTQGTPATQSMSFASK</sequence>
<dbReference type="EMBL" id="QANS01000001">
    <property type="protein sequence ID" value="PTU33031.1"/>
    <property type="molecule type" value="Genomic_DNA"/>
</dbReference>
<evidence type="ECO:0000256" key="2">
    <source>
        <dbReference type="SAM" id="Phobius"/>
    </source>
</evidence>
<evidence type="ECO:0000259" key="3">
    <source>
        <dbReference type="Pfam" id="PF05707"/>
    </source>
</evidence>
<dbReference type="AlphaFoldDB" id="A0A2T5MKC6"/>
<feature type="region of interest" description="Disordered" evidence="1">
    <location>
        <begin position="337"/>
        <end position="364"/>
    </location>
</feature>
<dbReference type="Gene3D" id="3.40.50.300">
    <property type="entry name" value="P-loop containing nucleotide triphosphate hydrolases"/>
    <property type="match status" value="1"/>
</dbReference>
<dbReference type="SUPFAM" id="SSF52540">
    <property type="entry name" value="P-loop containing nucleoside triphosphate hydrolases"/>
    <property type="match status" value="1"/>
</dbReference>
<evidence type="ECO:0000256" key="1">
    <source>
        <dbReference type="SAM" id="MobiDB-lite"/>
    </source>
</evidence>
<evidence type="ECO:0000313" key="4">
    <source>
        <dbReference type="EMBL" id="PTU33031.1"/>
    </source>
</evidence>
<accession>A0A2T5MKC6</accession>
<keyword evidence="2" id="KW-1133">Transmembrane helix</keyword>